<dbReference type="InterPro" id="IPR011889">
    <property type="entry name" value="Liste_lipo_26"/>
</dbReference>
<accession>A0A9W7APL3</accession>
<organism evidence="1 2">
    <name type="scientific">Triparma laevis f. inornata</name>
    <dbReference type="NCBI Taxonomy" id="1714386"/>
    <lineage>
        <taxon>Eukaryota</taxon>
        <taxon>Sar</taxon>
        <taxon>Stramenopiles</taxon>
        <taxon>Ochrophyta</taxon>
        <taxon>Bolidophyceae</taxon>
        <taxon>Parmales</taxon>
        <taxon>Triparmaceae</taxon>
        <taxon>Triparma</taxon>
    </lineage>
</organism>
<dbReference type="AlphaFoldDB" id="A0A9W7APL3"/>
<evidence type="ECO:0000313" key="2">
    <source>
        <dbReference type="Proteomes" id="UP001162640"/>
    </source>
</evidence>
<proteinExistence type="predicted"/>
<dbReference type="Proteomes" id="UP001162640">
    <property type="component" value="Unassembled WGS sequence"/>
</dbReference>
<evidence type="ECO:0008006" key="3">
    <source>
        <dbReference type="Google" id="ProtNLM"/>
    </source>
</evidence>
<reference evidence="2" key="1">
    <citation type="journal article" date="2023" name="Commun. Biol.">
        <title>Genome analysis of Parmales, the sister group of diatoms, reveals the evolutionary specialization of diatoms from phago-mixotrophs to photoautotrophs.</title>
        <authorList>
            <person name="Ban H."/>
            <person name="Sato S."/>
            <person name="Yoshikawa S."/>
            <person name="Yamada K."/>
            <person name="Nakamura Y."/>
            <person name="Ichinomiya M."/>
            <person name="Sato N."/>
            <person name="Blanc-Mathieu R."/>
            <person name="Endo H."/>
            <person name="Kuwata A."/>
            <person name="Ogata H."/>
        </authorList>
    </citation>
    <scope>NUCLEOTIDE SEQUENCE [LARGE SCALE GENOMIC DNA]</scope>
</reference>
<name>A0A9W7APL3_9STRA</name>
<gene>
    <name evidence="1" type="ORF">TL16_g06021</name>
</gene>
<evidence type="ECO:0000313" key="1">
    <source>
        <dbReference type="EMBL" id="GMH72848.1"/>
    </source>
</evidence>
<dbReference type="InterPro" id="IPR005046">
    <property type="entry name" value="DUF285"/>
</dbReference>
<dbReference type="EMBL" id="BLQM01000179">
    <property type="protein sequence ID" value="GMH72848.1"/>
    <property type="molecule type" value="Genomic_DNA"/>
</dbReference>
<dbReference type="NCBIfam" id="TIGR02167">
    <property type="entry name" value="Liste_lipo_26"/>
    <property type="match status" value="1"/>
</dbReference>
<dbReference type="Pfam" id="PF03382">
    <property type="entry name" value="DUF285"/>
    <property type="match status" value="1"/>
</dbReference>
<sequence>MSLRSSAIDALKAELDERGVVYNVDGNFSELSELLCLDNAEEVMRARVPQLNDDVISVIVSYLVEYGYVYRFRGSHFDFDELWRIAQISRGFRYHASRERGLVLEEDRRNRKLRHQVMFWCKNRSAAEAKYGHISDWDTSEVTSMRGLFFTESFDQHHILTDNATKNFNDDISRWDVGRVNDMRQMFYGAETFDQDLAGWNVARVADMTEMFREASSFDGNLSGWNVETCASMERMFSGASSFNGNLSGWNVESCEEMGAMFYRAEAFTGTGLSGWDVRNARWMGSMFFYAGSFDPEIVENWNISSVEDIEGEWDLFHSEEEDDDY</sequence>
<protein>
    <recommendedName>
        <fullName evidence="3">BspA family leucine-rich repeat surface protein</fullName>
    </recommendedName>
</protein>
<dbReference type="SUPFAM" id="SSF141571">
    <property type="entry name" value="Pentapeptide repeat-like"/>
    <property type="match status" value="1"/>
</dbReference>
<comment type="caution">
    <text evidence="1">The sequence shown here is derived from an EMBL/GenBank/DDBJ whole genome shotgun (WGS) entry which is preliminary data.</text>
</comment>